<accession>A0A5C8KBJ1</accession>
<evidence type="ECO:0000259" key="1">
    <source>
        <dbReference type="Pfam" id="PF19580"/>
    </source>
</evidence>
<dbReference type="AlphaFoldDB" id="A0A5C8KBJ1"/>
<dbReference type="EMBL" id="VRTY01000028">
    <property type="protein sequence ID" value="TXK47581.1"/>
    <property type="molecule type" value="Genomic_DNA"/>
</dbReference>
<dbReference type="GO" id="GO:0003824">
    <property type="term" value="F:catalytic activity"/>
    <property type="evidence" value="ECO:0007669"/>
    <property type="project" value="InterPro"/>
</dbReference>
<dbReference type="Pfam" id="PF19580">
    <property type="entry name" value="Exo_endo_phos_3"/>
    <property type="match status" value="1"/>
</dbReference>
<comment type="caution">
    <text evidence="2">The sequence shown here is derived from an EMBL/GenBank/DDBJ whole genome shotgun (WGS) entry which is preliminary data.</text>
</comment>
<gene>
    <name evidence="2" type="ORF">FVR03_09320</name>
</gene>
<name>A0A5C8KBJ1_9BACT</name>
<reference evidence="2 3" key="1">
    <citation type="submission" date="2019-08" db="EMBL/GenBank/DDBJ databases">
        <authorList>
            <person name="Shi S."/>
        </authorList>
    </citation>
    <scope>NUCLEOTIDE SEQUENCE [LARGE SCALE GENOMIC DNA]</scope>
    <source>
        <strain evidence="2 3">GY10130</strain>
    </source>
</reference>
<organism evidence="2 3">
    <name type="scientific">Pontibacter qinzhouensis</name>
    <dbReference type="NCBI Taxonomy" id="2603253"/>
    <lineage>
        <taxon>Bacteria</taxon>
        <taxon>Pseudomonadati</taxon>
        <taxon>Bacteroidota</taxon>
        <taxon>Cytophagia</taxon>
        <taxon>Cytophagales</taxon>
        <taxon>Hymenobacteraceae</taxon>
        <taxon>Pontibacter</taxon>
    </lineage>
</organism>
<dbReference type="InterPro" id="IPR005135">
    <property type="entry name" value="Endo/exonuclease/phosphatase"/>
</dbReference>
<dbReference type="Gene3D" id="3.60.10.10">
    <property type="entry name" value="Endonuclease/exonuclease/phosphatase"/>
    <property type="match status" value="1"/>
</dbReference>
<dbReference type="OrthoDB" id="9802724at2"/>
<protein>
    <recommendedName>
        <fullName evidence="1">Endonuclease/exonuclease/phosphatase domain-containing protein</fullName>
    </recommendedName>
</protein>
<keyword evidence="3" id="KW-1185">Reference proteome</keyword>
<dbReference type="SUPFAM" id="SSF56219">
    <property type="entry name" value="DNase I-like"/>
    <property type="match status" value="1"/>
</dbReference>
<evidence type="ECO:0000313" key="3">
    <source>
        <dbReference type="Proteomes" id="UP000321926"/>
    </source>
</evidence>
<feature type="domain" description="Endonuclease/exonuclease/phosphatase" evidence="1">
    <location>
        <begin position="3"/>
        <end position="310"/>
    </location>
</feature>
<proteinExistence type="predicted"/>
<evidence type="ECO:0000313" key="2">
    <source>
        <dbReference type="EMBL" id="TXK47581.1"/>
    </source>
</evidence>
<sequence>MLTIAFYNLENLYDTENDPAIKDDAFAPGGTHNWTEERYKAKLNDLANTIASMGDKGGPAVLGVAEVENKQVLEDLIKTSALRDNKYEIIHYDSPDASGLDVALLYKPRHFQPTAHASLPIGFAEANYQTTGILQVKGLLRNEPVTLYINYWPNGTGSTRIRESRKRAAAITLRQEINEQQKIDKDAKIIVMGNFAVDPSADVLEQALLATGRPDPLYNQELFNAFYMHHINKKGSSFYRGSFQMQDQIMISKSWIGGTGLQFVRGSATIHQPENLKHTFGKYKNTPRKTYAGATYQGGTSSHFPIYLKVQP</sequence>
<dbReference type="Proteomes" id="UP000321926">
    <property type="component" value="Unassembled WGS sequence"/>
</dbReference>
<dbReference type="PANTHER" id="PTHR42834:SF1">
    <property type="entry name" value="ENDONUCLEASE_EXONUCLEASE_PHOSPHATASE FAMILY PROTEIN (AFU_ORTHOLOGUE AFUA_3G09210)"/>
    <property type="match status" value="1"/>
</dbReference>
<dbReference type="RefSeq" id="WP_147921474.1">
    <property type="nucleotide sequence ID" value="NZ_VRTY01000028.1"/>
</dbReference>
<dbReference type="PANTHER" id="PTHR42834">
    <property type="entry name" value="ENDONUCLEASE/EXONUCLEASE/PHOSPHATASE FAMILY PROTEIN (AFU_ORTHOLOGUE AFUA_3G09210)"/>
    <property type="match status" value="1"/>
</dbReference>
<dbReference type="InterPro" id="IPR036691">
    <property type="entry name" value="Endo/exonu/phosph_ase_sf"/>
</dbReference>